<dbReference type="AlphaFoldDB" id="A0A433A2T9"/>
<evidence type="ECO:0000313" key="1">
    <source>
        <dbReference type="EMBL" id="RUO97008.1"/>
    </source>
</evidence>
<accession>A0A433A2T9</accession>
<name>A0A433A2T9_9FUNG</name>
<dbReference type="Proteomes" id="UP000268093">
    <property type="component" value="Unassembled WGS sequence"/>
</dbReference>
<dbReference type="OrthoDB" id="2122982at2759"/>
<proteinExistence type="predicted"/>
<comment type="caution">
    <text evidence="1">The sequence shown here is derived from an EMBL/GenBank/DDBJ whole genome shotgun (WGS) entry which is preliminary data.</text>
</comment>
<organism evidence="1 2">
    <name type="scientific">Jimgerdemannia flammicorona</name>
    <dbReference type="NCBI Taxonomy" id="994334"/>
    <lineage>
        <taxon>Eukaryota</taxon>
        <taxon>Fungi</taxon>
        <taxon>Fungi incertae sedis</taxon>
        <taxon>Mucoromycota</taxon>
        <taxon>Mucoromycotina</taxon>
        <taxon>Endogonomycetes</taxon>
        <taxon>Endogonales</taxon>
        <taxon>Endogonaceae</taxon>
        <taxon>Jimgerdemannia</taxon>
    </lineage>
</organism>
<sequence length="79" mass="8913">MWKASKRDNVTCVYCRSEWKEESLGKDKGTSEGYIRARTILGVLGTIDIIREATVPVKVKHNKKATRDASQNLPSHNLI</sequence>
<gene>
    <name evidence="1" type="ORF">BC936DRAFT_141126</name>
</gene>
<dbReference type="EMBL" id="RBNI01018840">
    <property type="protein sequence ID" value="RUO97008.1"/>
    <property type="molecule type" value="Genomic_DNA"/>
</dbReference>
<evidence type="ECO:0000313" key="2">
    <source>
        <dbReference type="Proteomes" id="UP000268093"/>
    </source>
</evidence>
<reference evidence="1 2" key="1">
    <citation type="journal article" date="2018" name="New Phytol.">
        <title>Phylogenomics of Endogonaceae and evolution of mycorrhizas within Mucoromycota.</title>
        <authorList>
            <person name="Chang Y."/>
            <person name="Desiro A."/>
            <person name="Na H."/>
            <person name="Sandor L."/>
            <person name="Lipzen A."/>
            <person name="Clum A."/>
            <person name="Barry K."/>
            <person name="Grigoriev I.V."/>
            <person name="Martin F.M."/>
            <person name="Stajich J.E."/>
            <person name="Smith M.E."/>
            <person name="Bonito G."/>
            <person name="Spatafora J.W."/>
        </authorList>
    </citation>
    <scope>NUCLEOTIDE SEQUENCE [LARGE SCALE GENOMIC DNA]</scope>
    <source>
        <strain evidence="1 2">GMNB39</strain>
    </source>
</reference>
<protein>
    <submittedName>
        <fullName evidence="1">Uncharacterized protein</fullName>
    </submittedName>
</protein>
<keyword evidence="2" id="KW-1185">Reference proteome</keyword>